<evidence type="ECO:0000313" key="3">
    <source>
        <dbReference type="Proteomes" id="UP000821853"/>
    </source>
</evidence>
<dbReference type="InterPro" id="IPR007245">
    <property type="entry name" value="PIG-T"/>
</dbReference>
<dbReference type="Proteomes" id="UP000821853">
    <property type="component" value="Chromosome 1"/>
</dbReference>
<protein>
    <recommendedName>
        <fullName evidence="4">GPI transamidase component PIG-T</fullName>
    </recommendedName>
</protein>
<proteinExistence type="predicted"/>
<evidence type="ECO:0000313" key="2">
    <source>
        <dbReference type="EMBL" id="KAH9361190.1"/>
    </source>
</evidence>
<comment type="caution">
    <text evidence="2">The sequence shown here is derived from an EMBL/GenBank/DDBJ whole genome shotgun (WGS) entry which is preliminary data.</text>
</comment>
<keyword evidence="3" id="KW-1185">Reference proteome</keyword>
<dbReference type="GO" id="GO:0042765">
    <property type="term" value="C:GPI-anchor transamidase complex"/>
    <property type="evidence" value="ECO:0007669"/>
    <property type="project" value="InterPro"/>
</dbReference>
<name>A0A9J6F756_HAELO</name>
<dbReference type="EMBL" id="JABSTR010000001">
    <property type="protein sequence ID" value="KAH9361190.1"/>
    <property type="molecule type" value="Genomic_DNA"/>
</dbReference>
<dbReference type="PANTHER" id="PTHR12959">
    <property type="entry name" value="GPI TRANSAMIDASE COMPONENT PIG-T-RELATED"/>
    <property type="match status" value="1"/>
</dbReference>
<dbReference type="OMA" id="NHGHYIG"/>
<dbReference type="OrthoDB" id="331263at2759"/>
<evidence type="ECO:0000256" key="1">
    <source>
        <dbReference type="SAM" id="MobiDB-lite"/>
    </source>
</evidence>
<evidence type="ECO:0008006" key="4">
    <source>
        <dbReference type="Google" id="ProtNLM"/>
    </source>
</evidence>
<organism evidence="2 3">
    <name type="scientific">Haemaphysalis longicornis</name>
    <name type="common">Bush tick</name>
    <dbReference type="NCBI Taxonomy" id="44386"/>
    <lineage>
        <taxon>Eukaryota</taxon>
        <taxon>Metazoa</taxon>
        <taxon>Ecdysozoa</taxon>
        <taxon>Arthropoda</taxon>
        <taxon>Chelicerata</taxon>
        <taxon>Arachnida</taxon>
        <taxon>Acari</taxon>
        <taxon>Parasitiformes</taxon>
        <taxon>Ixodida</taxon>
        <taxon>Ixodoidea</taxon>
        <taxon>Ixodidae</taxon>
        <taxon>Haemaphysalinae</taxon>
        <taxon>Haemaphysalis</taxon>
    </lineage>
</organism>
<sequence>MHTADEKRGGGTRFANLFRRHETLLLESATEHLRSYCWPFPPVTQVQVPKLGQHTSRCLSARQHNHKQPRLLAMWRLCCHRRPVELDPGDPTQTTLVSRAQQPCATTCDHIVLGYTVAQTATLCTWPLFQHLRLFPLSLGEIVSQQQVQELHLSLTQGRWQHRKWGYPFQDAPPGAHLWAWFAHDTPDVSSAWKKLTNALSGQLCASLNFVDDTVTVSPKRSFRPQGWVRSHNSSLLRYAALPRESVCTENLTPWKKLLPCSSKAGLSTLLHALQLFTANYLSLALDLKTICQDEDCGHAVLELQMSVSLVFDSVAAQNGYQSWSLSKLFGAGLKTTCPLASMSAIYVDTSNNGSVGRFHLSPEPTQLVVSGEQGSQQRTLAVYDLKHHVAQGRFNLAAQYEKPHIYWLIPEPALHITRYIRGYGLERGGIVSRIRNNHPTKAVRAVLLDVIPWFLRVCLHTLRITAGSRQLTPEHVSYQPGLDRERPYHLELTLVLPPASETVVAFEFERAFLKWTEYPPDANHGFYVGAAVLSALLDAPVANYSGDISLCASLRHCITGTAPGTRESPGKQFVRIYTETLLVSLPTPDFSMPYNVICLACTVVALAFGPIHNMATNALNAVEAKKASSGFVQQLLSKAKGLLRKGNQTGGSGEGETASEGKKNQ</sequence>
<feature type="region of interest" description="Disordered" evidence="1">
    <location>
        <begin position="644"/>
        <end position="666"/>
    </location>
</feature>
<dbReference type="Pfam" id="PF04113">
    <property type="entry name" value="Gpi16"/>
    <property type="match status" value="2"/>
</dbReference>
<gene>
    <name evidence="2" type="ORF">HPB48_001548</name>
</gene>
<dbReference type="GO" id="GO:0016255">
    <property type="term" value="P:attachment of GPI anchor to protein"/>
    <property type="evidence" value="ECO:0007669"/>
    <property type="project" value="InterPro"/>
</dbReference>
<reference evidence="2 3" key="1">
    <citation type="journal article" date="2020" name="Cell">
        <title>Large-Scale Comparative Analyses of Tick Genomes Elucidate Their Genetic Diversity and Vector Capacities.</title>
        <authorList>
            <consortium name="Tick Genome and Microbiome Consortium (TIGMIC)"/>
            <person name="Jia N."/>
            <person name="Wang J."/>
            <person name="Shi W."/>
            <person name="Du L."/>
            <person name="Sun Y."/>
            <person name="Zhan W."/>
            <person name="Jiang J.F."/>
            <person name="Wang Q."/>
            <person name="Zhang B."/>
            <person name="Ji P."/>
            <person name="Bell-Sakyi L."/>
            <person name="Cui X.M."/>
            <person name="Yuan T.T."/>
            <person name="Jiang B.G."/>
            <person name="Yang W.F."/>
            <person name="Lam T.T."/>
            <person name="Chang Q.C."/>
            <person name="Ding S.J."/>
            <person name="Wang X.J."/>
            <person name="Zhu J.G."/>
            <person name="Ruan X.D."/>
            <person name="Zhao L."/>
            <person name="Wei J.T."/>
            <person name="Ye R.Z."/>
            <person name="Que T.C."/>
            <person name="Du C.H."/>
            <person name="Zhou Y.H."/>
            <person name="Cheng J.X."/>
            <person name="Dai P.F."/>
            <person name="Guo W.B."/>
            <person name="Han X.H."/>
            <person name="Huang E.J."/>
            <person name="Li L.F."/>
            <person name="Wei W."/>
            <person name="Gao Y.C."/>
            <person name="Liu J.Z."/>
            <person name="Shao H.Z."/>
            <person name="Wang X."/>
            <person name="Wang C.C."/>
            <person name="Yang T.C."/>
            <person name="Huo Q.B."/>
            <person name="Li W."/>
            <person name="Chen H.Y."/>
            <person name="Chen S.E."/>
            <person name="Zhou L.G."/>
            <person name="Ni X.B."/>
            <person name="Tian J.H."/>
            <person name="Sheng Y."/>
            <person name="Liu T."/>
            <person name="Pan Y.S."/>
            <person name="Xia L.Y."/>
            <person name="Li J."/>
            <person name="Zhao F."/>
            <person name="Cao W.C."/>
        </authorList>
    </citation>
    <scope>NUCLEOTIDE SEQUENCE [LARGE SCALE GENOMIC DNA]</scope>
    <source>
        <strain evidence="2">HaeL-2018</strain>
    </source>
</reference>
<dbReference type="AlphaFoldDB" id="A0A9J6F756"/>
<accession>A0A9J6F756</accession>
<dbReference type="VEuPathDB" id="VectorBase:HLOH_046161"/>
<dbReference type="PANTHER" id="PTHR12959:SF11">
    <property type="entry name" value="GPI TRANSAMIDASE COMPONENT PIG-T"/>
    <property type="match status" value="1"/>
</dbReference>